<evidence type="ECO:0000313" key="9">
    <source>
        <dbReference type="EMBL" id="STJ17040.1"/>
    </source>
</evidence>
<accession>A0A0F3U3I3</accession>
<dbReference type="Proteomes" id="UP000254043">
    <property type="component" value="Unassembled WGS sequence"/>
</dbReference>
<dbReference type="GO" id="GO:0003677">
    <property type="term" value="F:DNA binding"/>
    <property type="evidence" value="ECO:0007669"/>
    <property type="project" value="TreeGrafter"/>
</dbReference>
<name>A0A0F3U3I3_ECOLX</name>
<proteinExistence type="inferred from homology"/>
<keyword evidence="3 7" id="KW-0808">Transferase</keyword>
<dbReference type="REBASE" id="434238">
    <property type="entry name" value="M.Eco9081ORF2453P"/>
</dbReference>
<dbReference type="Proteomes" id="UP000254716">
    <property type="component" value="Unassembled WGS sequence"/>
</dbReference>
<evidence type="ECO:0000256" key="3">
    <source>
        <dbReference type="ARBA" id="ARBA00022679"/>
    </source>
</evidence>
<dbReference type="SUPFAM" id="SSF53335">
    <property type="entry name" value="S-adenosyl-L-methionine-dependent methyltransferases"/>
    <property type="match status" value="1"/>
</dbReference>
<keyword evidence="5" id="KW-0680">Restriction system</keyword>
<dbReference type="GO" id="GO:0009307">
    <property type="term" value="P:DNA restriction-modification system"/>
    <property type="evidence" value="ECO:0007669"/>
    <property type="project" value="UniProtKB-KW"/>
</dbReference>
<evidence type="ECO:0000313" key="11">
    <source>
        <dbReference type="Proteomes" id="UP000254043"/>
    </source>
</evidence>
<dbReference type="REBASE" id="115259">
    <property type="entry name" value="M.EcoSO173ORF23940P"/>
</dbReference>
<dbReference type="Proteomes" id="UP000254174">
    <property type="component" value="Unassembled WGS sequence"/>
</dbReference>
<dbReference type="REBASE" id="434237">
    <property type="entry name" value="M.Eco7927ORF1586P"/>
</dbReference>
<keyword evidence="2 7" id="KW-0489">Methyltransferase</keyword>
<dbReference type="Gene3D" id="3.90.120.10">
    <property type="entry name" value="DNA Methylase, subunit A, domain 2"/>
    <property type="match status" value="1"/>
</dbReference>
<protein>
    <recommendedName>
        <fullName evidence="1">DNA (cytosine-5-)-methyltransferase</fullName>
        <ecNumber evidence="1">2.1.1.37</ecNumber>
    </recommendedName>
</protein>
<dbReference type="GO" id="GO:0044027">
    <property type="term" value="P:negative regulation of gene expression via chromosomal CpG island methylation"/>
    <property type="evidence" value="ECO:0007669"/>
    <property type="project" value="TreeGrafter"/>
</dbReference>
<dbReference type="RefSeq" id="WP_000527073.1">
    <property type="nucleotide sequence ID" value="NZ_BFPM01000006.1"/>
</dbReference>
<dbReference type="InterPro" id="IPR001525">
    <property type="entry name" value="C5_MeTfrase"/>
</dbReference>
<comment type="similarity">
    <text evidence="7">Belongs to the class I-like SAM-binding methyltransferase superfamily. C5-methyltransferase family.</text>
</comment>
<evidence type="ECO:0000313" key="10">
    <source>
        <dbReference type="EMBL" id="STM08837.1"/>
    </source>
</evidence>
<dbReference type="PROSITE" id="PS00094">
    <property type="entry name" value="C5_MTASE_1"/>
    <property type="match status" value="1"/>
</dbReference>
<dbReference type="EC" id="2.1.1.37" evidence="1"/>
<organism evidence="8 11">
    <name type="scientific">Escherichia coli</name>
    <dbReference type="NCBI Taxonomy" id="562"/>
    <lineage>
        <taxon>Bacteria</taxon>
        <taxon>Pseudomonadati</taxon>
        <taxon>Pseudomonadota</taxon>
        <taxon>Gammaproteobacteria</taxon>
        <taxon>Enterobacterales</taxon>
        <taxon>Enterobacteriaceae</taxon>
        <taxon>Escherichia</taxon>
    </lineage>
</organism>
<dbReference type="InterPro" id="IPR029063">
    <property type="entry name" value="SAM-dependent_MTases_sf"/>
</dbReference>
<evidence type="ECO:0000313" key="12">
    <source>
        <dbReference type="Proteomes" id="UP000254174"/>
    </source>
</evidence>
<dbReference type="EMBL" id="UGCV01000008">
    <property type="protein sequence ID" value="STJ17040.1"/>
    <property type="molecule type" value="Genomic_DNA"/>
</dbReference>
<sequence length="350" mass="38542">MGNKKHYFQSDKSLTYGSVCSGIEAATVAWSNLGWKARWFSEIEDFPSTLLSYRWPHIPNLGDMALLAPRIRDGLIEAPDILVGGTPCQAFSMSGKRKGLSDPRGQLTLSFVELANQIDTVRASLNKSPSIIVWENVTGVLSSHDNAFGHFLGALAGAGCALQPARKRWANAGVVSGPSRIVAWRVLDAQYFGVAQARRRVFVVASAGKRLDPGKVLFEFPPVSQGDKNYYGKKKKSESLLDQGIEGKLHRYCLEALPKRTGTVIAGYNGTTNQDMTMSGGLIVERAPYSRVRRLTPTECERLQGFPDGYTDIPWKNSSPAHRYKAIGNSMPVPVMKWIGRRIQEALNEV</sequence>
<evidence type="ECO:0000256" key="6">
    <source>
        <dbReference type="ARBA" id="ARBA00047422"/>
    </source>
</evidence>
<evidence type="ECO:0000313" key="13">
    <source>
        <dbReference type="Proteomes" id="UP000254716"/>
    </source>
</evidence>
<dbReference type="InterPro" id="IPR018117">
    <property type="entry name" value="C5_DNA_meth_AS"/>
</dbReference>
<dbReference type="InterPro" id="IPR050390">
    <property type="entry name" value="C5-Methyltransferase"/>
</dbReference>
<dbReference type="EMBL" id="UGFC01000004">
    <property type="protein sequence ID" value="STM08837.1"/>
    <property type="molecule type" value="Genomic_DNA"/>
</dbReference>
<dbReference type="Pfam" id="PF00145">
    <property type="entry name" value="DNA_methylase"/>
    <property type="match status" value="1"/>
</dbReference>
<evidence type="ECO:0000256" key="7">
    <source>
        <dbReference type="PROSITE-ProRule" id="PRU01016"/>
    </source>
</evidence>
<dbReference type="AlphaFoldDB" id="A0A0F3U3I3"/>
<dbReference type="REBASE" id="434236">
    <property type="entry name" value="M.Eco7922ORF359P"/>
</dbReference>
<evidence type="ECO:0000256" key="1">
    <source>
        <dbReference type="ARBA" id="ARBA00011975"/>
    </source>
</evidence>
<evidence type="ECO:0000256" key="5">
    <source>
        <dbReference type="ARBA" id="ARBA00022747"/>
    </source>
</evidence>
<evidence type="ECO:0000313" key="8">
    <source>
        <dbReference type="EMBL" id="STF92854.1"/>
    </source>
</evidence>
<feature type="active site" evidence="7">
    <location>
        <position position="88"/>
    </location>
</feature>
<dbReference type="EMBL" id="UGAK01000003">
    <property type="protein sequence ID" value="STF92854.1"/>
    <property type="molecule type" value="Genomic_DNA"/>
</dbReference>
<dbReference type="Gene3D" id="3.40.50.150">
    <property type="entry name" value="Vaccinia Virus protein VP39"/>
    <property type="match status" value="1"/>
</dbReference>
<gene>
    <name evidence="8" type="primary">hhaIM</name>
    <name evidence="10" type="ORF">NCTC7922_00359</name>
    <name evidence="8" type="ORF">NCTC7927_01586</name>
    <name evidence="9" type="ORF">NCTC9081_02453</name>
</gene>
<dbReference type="PANTHER" id="PTHR10629">
    <property type="entry name" value="CYTOSINE-SPECIFIC METHYLTRANSFERASE"/>
    <property type="match status" value="1"/>
</dbReference>
<comment type="catalytic activity">
    <reaction evidence="6">
        <text>a 2'-deoxycytidine in DNA + S-adenosyl-L-methionine = a 5-methyl-2'-deoxycytidine in DNA + S-adenosyl-L-homocysteine + H(+)</text>
        <dbReference type="Rhea" id="RHEA:13681"/>
        <dbReference type="Rhea" id="RHEA-COMP:11369"/>
        <dbReference type="Rhea" id="RHEA-COMP:11370"/>
        <dbReference type="ChEBI" id="CHEBI:15378"/>
        <dbReference type="ChEBI" id="CHEBI:57856"/>
        <dbReference type="ChEBI" id="CHEBI:59789"/>
        <dbReference type="ChEBI" id="CHEBI:85452"/>
        <dbReference type="ChEBI" id="CHEBI:85454"/>
        <dbReference type="EC" id="2.1.1.37"/>
    </reaction>
</comment>
<reference evidence="11 12" key="1">
    <citation type="submission" date="2018-06" db="EMBL/GenBank/DDBJ databases">
        <authorList>
            <consortium name="Pathogen Informatics"/>
            <person name="Doyle S."/>
        </authorList>
    </citation>
    <scope>NUCLEOTIDE SEQUENCE [LARGE SCALE GENOMIC DNA]</scope>
    <source>
        <strain evidence="10 12">NCTC7922</strain>
        <strain evidence="8 11">NCTC7927</strain>
        <strain evidence="9 13">NCTC9081</strain>
    </source>
</reference>
<dbReference type="GO" id="GO:0032259">
    <property type="term" value="P:methylation"/>
    <property type="evidence" value="ECO:0007669"/>
    <property type="project" value="UniProtKB-KW"/>
</dbReference>
<dbReference type="GO" id="GO:0003886">
    <property type="term" value="F:DNA (cytosine-5-)-methyltransferase activity"/>
    <property type="evidence" value="ECO:0007669"/>
    <property type="project" value="UniProtKB-EC"/>
</dbReference>
<dbReference type="PRINTS" id="PR00105">
    <property type="entry name" value="C5METTRFRASE"/>
</dbReference>
<evidence type="ECO:0000256" key="4">
    <source>
        <dbReference type="ARBA" id="ARBA00022691"/>
    </source>
</evidence>
<evidence type="ECO:0000256" key="2">
    <source>
        <dbReference type="ARBA" id="ARBA00022603"/>
    </source>
</evidence>
<dbReference type="PANTHER" id="PTHR10629:SF52">
    <property type="entry name" value="DNA (CYTOSINE-5)-METHYLTRANSFERASE 1"/>
    <property type="match status" value="1"/>
</dbReference>
<dbReference type="PROSITE" id="PS51679">
    <property type="entry name" value="SAM_MT_C5"/>
    <property type="match status" value="1"/>
</dbReference>
<keyword evidence="4 7" id="KW-0949">S-adenosyl-L-methionine</keyword>